<dbReference type="CDD" id="cd07813">
    <property type="entry name" value="COQ10p_like"/>
    <property type="match status" value="1"/>
</dbReference>
<evidence type="ECO:0000256" key="2">
    <source>
        <dbReference type="ARBA" id="ARBA00011814"/>
    </source>
</evidence>
<proteinExistence type="inferred from homology"/>
<evidence type="ECO:0000256" key="3">
    <source>
        <dbReference type="ARBA" id="ARBA00024947"/>
    </source>
</evidence>
<evidence type="ECO:0000313" key="6">
    <source>
        <dbReference type="Proteomes" id="UP001217089"/>
    </source>
</evidence>
<feature type="domain" description="Coenzyme Q-binding protein COQ10 START" evidence="4">
    <location>
        <begin position="82"/>
        <end position="183"/>
    </location>
</feature>
<organism evidence="5 6">
    <name type="scientific">Tegillarca granosa</name>
    <name type="common">Malaysian cockle</name>
    <name type="synonym">Anadara granosa</name>
    <dbReference type="NCBI Taxonomy" id="220873"/>
    <lineage>
        <taxon>Eukaryota</taxon>
        <taxon>Metazoa</taxon>
        <taxon>Spiralia</taxon>
        <taxon>Lophotrochozoa</taxon>
        <taxon>Mollusca</taxon>
        <taxon>Bivalvia</taxon>
        <taxon>Autobranchia</taxon>
        <taxon>Pteriomorphia</taxon>
        <taxon>Arcoida</taxon>
        <taxon>Arcoidea</taxon>
        <taxon>Arcidae</taxon>
        <taxon>Tegillarca</taxon>
    </lineage>
</organism>
<protein>
    <recommendedName>
        <fullName evidence="4">Coenzyme Q-binding protein COQ10 START domain-containing protein</fullName>
    </recommendedName>
</protein>
<evidence type="ECO:0000259" key="4">
    <source>
        <dbReference type="Pfam" id="PF03364"/>
    </source>
</evidence>
<comment type="caution">
    <text evidence="5">The sequence shown here is derived from an EMBL/GenBank/DDBJ whole genome shotgun (WGS) entry which is preliminary data.</text>
</comment>
<sequence>MANCRKILTESNLNRLFHLYRREKIIKGSLPLCAAHRSKSLSESNINFIQQHRTLFSLPNLPNPLAKNTNKRKEYSERRILGYSMEQMYEIVAGVEHYAEFVPWCINSTVHSKRPGNFKCKLEIGFPPLVEKYTSVVTLARPNLVKSECTDGKLFNHLLTIWRFSPGLPGQPNTCTLDFSASVV</sequence>
<gene>
    <name evidence="5" type="ORF">KUTeg_008344</name>
</gene>
<dbReference type="SUPFAM" id="SSF55961">
    <property type="entry name" value="Bet v1-like"/>
    <property type="match status" value="1"/>
</dbReference>
<evidence type="ECO:0000313" key="5">
    <source>
        <dbReference type="EMBL" id="KAJ8313783.1"/>
    </source>
</evidence>
<accession>A0ABQ9FDP7</accession>
<dbReference type="EMBL" id="JARBDR010000342">
    <property type="protein sequence ID" value="KAJ8313783.1"/>
    <property type="molecule type" value="Genomic_DNA"/>
</dbReference>
<name>A0ABQ9FDP7_TEGGR</name>
<dbReference type="Pfam" id="PF03364">
    <property type="entry name" value="Polyketide_cyc"/>
    <property type="match status" value="1"/>
</dbReference>
<reference evidence="5 6" key="1">
    <citation type="submission" date="2022-12" db="EMBL/GenBank/DDBJ databases">
        <title>Chromosome-level genome of Tegillarca granosa.</title>
        <authorList>
            <person name="Kim J."/>
        </authorList>
    </citation>
    <scope>NUCLEOTIDE SEQUENCE [LARGE SCALE GENOMIC DNA]</scope>
    <source>
        <strain evidence="5">Teg-2019</strain>
        <tissue evidence="5">Adductor muscle</tissue>
    </source>
</reference>
<dbReference type="Gene3D" id="3.30.530.20">
    <property type="match status" value="1"/>
</dbReference>
<evidence type="ECO:0000256" key="1">
    <source>
        <dbReference type="ARBA" id="ARBA00006885"/>
    </source>
</evidence>
<comment type="subunit">
    <text evidence="2">Interacts with coenzyme Q.</text>
</comment>
<dbReference type="Proteomes" id="UP001217089">
    <property type="component" value="Unassembled WGS sequence"/>
</dbReference>
<dbReference type="InterPro" id="IPR005031">
    <property type="entry name" value="COQ10_START"/>
</dbReference>
<dbReference type="InterPro" id="IPR044996">
    <property type="entry name" value="COQ10-like"/>
</dbReference>
<comment type="function">
    <text evidence="3">Required for the function of coenzyme Q in the respiratory chain. May serve as a chaperone or may be involved in the transport of Q6 from its site of synthesis to the catalytic sites of the respiratory complexes.</text>
</comment>
<dbReference type="PANTHER" id="PTHR12901">
    <property type="entry name" value="SPERM PROTEIN HOMOLOG"/>
    <property type="match status" value="1"/>
</dbReference>
<keyword evidence="6" id="KW-1185">Reference proteome</keyword>
<dbReference type="InterPro" id="IPR023393">
    <property type="entry name" value="START-like_dom_sf"/>
</dbReference>
<comment type="similarity">
    <text evidence="1">Belongs to the COQ10 family.</text>
</comment>
<dbReference type="PANTHER" id="PTHR12901:SF10">
    <property type="entry name" value="COENZYME Q-BINDING PROTEIN COQ10, MITOCHONDRIAL"/>
    <property type="match status" value="1"/>
</dbReference>